<keyword evidence="7" id="KW-1185">Reference proteome</keyword>
<dbReference type="PANTHER" id="PTHR31791:SF49">
    <property type="entry name" value="INACTIVE PROTEIN FRIGIDA"/>
    <property type="match status" value="1"/>
</dbReference>
<evidence type="ECO:0000313" key="8">
    <source>
        <dbReference type="RefSeq" id="XP_030536626.1"/>
    </source>
</evidence>
<dbReference type="OrthoDB" id="776053at2759"/>
<reference evidence="7" key="1">
    <citation type="submission" date="2025-05" db="UniProtKB">
        <authorList>
            <consortium name="RefSeq"/>
        </authorList>
    </citation>
    <scope>NUCLEOTIDE SEQUENCE [LARGE SCALE GENOMIC DNA]</scope>
</reference>
<keyword evidence="2 5" id="KW-0217">Developmental protein</keyword>
<dbReference type="KEGG" id="rarg:115745294"/>
<proteinExistence type="inferred from homology"/>
<dbReference type="Pfam" id="PF07899">
    <property type="entry name" value="Frigida"/>
    <property type="match status" value="1"/>
</dbReference>
<keyword evidence="4 5" id="KW-0287">Flowering</keyword>
<feature type="region of interest" description="Disordered" evidence="6">
    <location>
        <begin position="55"/>
        <end position="78"/>
    </location>
</feature>
<evidence type="ECO:0000256" key="6">
    <source>
        <dbReference type="SAM" id="MobiDB-lite"/>
    </source>
</evidence>
<evidence type="ECO:0000256" key="2">
    <source>
        <dbReference type="ARBA" id="ARBA00022473"/>
    </source>
</evidence>
<evidence type="ECO:0000256" key="5">
    <source>
        <dbReference type="RuleBase" id="RU364012"/>
    </source>
</evidence>
<reference evidence="8" key="2">
    <citation type="submission" date="2025-08" db="UniProtKB">
        <authorList>
            <consortium name="RefSeq"/>
        </authorList>
    </citation>
    <scope>IDENTIFICATION</scope>
    <source>
        <tissue evidence="8">Leaf</tissue>
    </source>
</reference>
<gene>
    <name evidence="8" type="primary">LOC115745294</name>
</gene>
<dbReference type="RefSeq" id="XP_030536626.1">
    <property type="nucleotide sequence ID" value="XM_030680766.2"/>
</dbReference>
<sequence length="610" mass="66536">MQPKEDSDSVVMQSVAQLCTLSSAIDTFRRRLHDLDDHLRSIHLAIDSRTLLLQSNSQPQTPTPAPAPAPAPLDQSKSPPQILREIAKSAPELPASAAQSELEKLCHTMCGRGLRRYLAAHLSDVDGLRRQVPPALKNCAPDVPKLVYDCVGGFYLQGSKAFTHDSPMISARHAAILVLEFFLLSDSLGVQQDPAALSVKQEAESSAIAWRKRLIVEGGVSRAGESDARGLLLFIASFGIPSVFKSEDVAHLLRLSNWKEIGNALLRSPFLRSRIPDVLEEMMKIGMSIEAVDVSVGFGVEGNLPPRTILTSFLREAKERCDNSKKAHSSPMAMKAVTQKQLTALKSTLKCLEDHNWDAAEVLPGWQLKEMIVKLEKDAADIDKKMKEKVVSKRRIDVVEPSRTFKSHEAKRSKFSPQVAPHFSHPLLGFQEQKDNSRILGRSLYDDGSRPIVSFDNGLSRHGRSYPAASLLSLGSGGGSMPETSLKSPMQSANALHSAGVGGRISAGISMMAAGESAAFRGDRLADRIGLVGNSNDASIGQYVIRDAAYRDQLEQRNLGRYTSPGTGRYDPSLEGFKGLPKFSSSNAIDHGSNFDLYGFADTIMERSRT</sequence>
<name>A0A8B8PPB6_9MYRT</name>
<dbReference type="PANTHER" id="PTHR31791">
    <property type="entry name" value="FRIGIDA-LIKE PROTEIN 3-RELATED"/>
    <property type="match status" value="1"/>
</dbReference>
<evidence type="ECO:0000256" key="1">
    <source>
        <dbReference type="ARBA" id="ARBA00008956"/>
    </source>
</evidence>
<evidence type="ECO:0000313" key="7">
    <source>
        <dbReference type="Proteomes" id="UP000827889"/>
    </source>
</evidence>
<dbReference type="Proteomes" id="UP000827889">
    <property type="component" value="Chromosome 1"/>
</dbReference>
<dbReference type="GO" id="GO:0030154">
    <property type="term" value="P:cell differentiation"/>
    <property type="evidence" value="ECO:0007669"/>
    <property type="project" value="UniProtKB-KW"/>
</dbReference>
<comment type="similarity">
    <text evidence="1 5">Belongs to the Frigida family.</text>
</comment>
<feature type="compositionally biased region" description="Pro residues" evidence="6">
    <location>
        <begin position="61"/>
        <end position="71"/>
    </location>
</feature>
<keyword evidence="3 5" id="KW-0221">Differentiation</keyword>
<organism evidence="7 8">
    <name type="scientific">Rhodamnia argentea</name>
    <dbReference type="NCBI Taxonomy" id="178133"/>
    <lineage>
        <taxon>Eukaryota</taxon>
        <taxon>Viridiplantae</taxon>
        <taxon>Streptophyta</taxon>
        <taxon>Embryophyta</taxon>
        <taxon>Tracheophyta</taxon>
        <taxon>Spermatophyta</taxon>
        <taxon>Magnoliopsida</taxon>
        <taxon>eudicotyledons</taxon>
        <taxon>Gunneridae</taxon>
        <taxon>Pentapetalae</taxon>
        <taxon>rosids</taxon>
        <taxon>malvids</taxon>
        <taxon>Myrtales</taxon>
        <taxon>Myrtaceae</taxon>
        <taxon>Myrtoideae</taxon>
        <taxon>Myrteae</taxon>
        <taxon>Australasian group</taxon>
        <taxon>Rhodamnia</taxon>
    </lineage>
</organism>
<protein>
    <recommendedName>
        <fullName evidence="5">FRIGIDA-like protein</fullName>
    </recommendedName>
</protein>
<dbReference type="AlphaFoldDB" id="A0A8B8PPB6"/>
<dbReference type="InterPro" id="IPR012474">
    <property type="entry name" value="Frigida"/>
</dbReference>
<dbReference type="GO" id="GO:0009908">
    <property type="term" value="P:flower development"/>
    <property type="evidence" value="ECO:0007669"/>
    <property type="project" value="UniProtKB-KW"/>
</dbReference>
<dbReference type="GeneID" id="115745294"/>
<accession>A0A8B8PPB6</accession>
<evidence type="ECO:0000256" key="3">
    <source>
        <dbReference type="ARBA" id="ARBA00022782"/>
    </source>
</evidence>
<evidence type="ECO:0000256" key="4">
    <source>
        <dbReference type="ARBA" id="ARBA00023089"/>
    </source>
</evidence>